<sequence length="203" mass="23463">MDKKSQIIASATELFARKGFEGTSIRDIASQAGVNLAMINYYFGSKEKLFEAVMVSDSEYMLAIYKELADRQDMLTIDKVYAVIDYHVEKLMRKREFHKLLHHEIMLNQRMEVSDIIRDIIKKNKTLLSQIVNDGIIKGEFRQVDVALTMSLIFGTINQLFLSKTICNVVLDNNDCTKDPFTPELKDRVVVFMKDVMQRILLK</sequence>
<accession>A0A5P2G6R0</accession>
<feature type="DNA-binding region" description="H-T-H motif" evidence="2">
    <location>
        <begin position="24"/>
        <end position="43"/>
    </location>
</feature>
<proteinExistence type="predicted"/>
<evidence type="ECO:0000313" key="4">
    <source>
        <dbReference type="EMBL" id="QES89622.1"/>
    </source>
</evidence>
<dbReference type="GO" id="GO:0003677">
    <property type="term" value="F:DNA binding"/>
    <property type="evidence" value="ECO:0007669"/>
    <property type="project" value="UniProtKB-UniRule"/>
</dbReference>
<dbReference type="PROSITE" id="PS01081">
    <property type="entry name" value="HTH_TETR_1"/>
    <property type="match status" value="1"/>
</dbReference>
<dbReference type="InterPro" id="IPR013570">
    <property type="entry name" value="Tscrpt_reg_YsiA_C"/>
</dbReference>
<keyword evidence="5" id="KW-1185">Reference proteome</keyword>
<evidence type="ECO:0000259" key="3">
    <source>
        <dbReference type="PROSITE" id="PS50977"/>
    </source>
</evidence>
<feature type="domain" description="HTH tetR-type" evidence="3">
    <location>
        <begin position="1"/>
        <end position="61"/>
    </location>
</feature>
<dbReference type="PRINTS" id="PR00455">
    <property type="entry name" value="HTHTETR"/>
</dbReference>
<dbReference type="EMBL" id="CP044016">
    <property type="protein sequence ID" value="QES89622.1"/>
    <property type="molecule type" value="Genomic_DNA"/>
</dbReference>
<dbReference type="KEGG" id="arac:E0W69_013430"/>
<dbReference type="RefSeq" id="WP_131330565.1">
    <property type="nucleotide sequence ID" value="NZ_CP044016.1"/>
</dbReference>
<dbReference type="OrthoDB" id="9789566at2"/>
<dbReference type="InterPro" id="IPR001647">
    <property type="entry name" value="HTH_TetR"/>
</dbReference>
<dbReference type="AlphaFoldDB" id="A0A5P2G6R0"/>
<dbReference type="InterPro" id="IPR050624">
    <property type="entry name" value="HTH-type_Tx_Regulator"/>
</dbReference>
<evidence type="ECO:0000256" key="1">
    <source>
        <dbReference type="ARBA" id="ARBA00023125"/>
    </source>
</evidence>
<dbReference type="Gene3D" id="1.10.357.10">
    <property type="entry name" value="Tetracycline Repressor, domain 2"/>
    <property type="match status" value="1"/>
</dbReference>
<dbReference type="Proteomes" id="UP000292424">
    <property type="component" value="Chromosome"/>
</dbReference>
<dbReference type="Pfam" id="PF08359">
    <property type="entry name" value="TetR_C_4"/>
    <property type="match status" value="1"/>
</dbReference>
<evidence type="ECO:0000313" key="5">
    <source>
        <dbReference type="Proteomes" id="UP000292424"/>
    </source>
</evidence>
<organism evidence="4 5">
    <name type="scientific">Rhizosphaericola mali</name>
    <dbReference type="NCBI Taxonomy" id="2545455"/>
    <lineage>
        <taxon>Bacteria</taxon>
        <taxon>Pseudomonadati</taxon>
        <taxon>Bacteroidota</taxon>
        <taxon>Chitinophagia</taxon>
        <taxon>Chitinophagales</taxon>
        <taxon>Chitinophagaceae</taxon>
        <taxon>Rhizosphaericola</taxon>
    </lineage>
</organism>
<dbReference type="PROSITE" id="PS50977">
    <property type="entry name" value="HTH_TETR_2"/>
    <property type="match status" value="1"/>
</dbReference>
<keyword evidence="1 2" id="KW-0238">DNA-binding</keyword>
<dbReference type="SUPFAM" id="SSF48498">
    <property type="entry name" value="Tetracyclin repressor-like, C-terminal domain"/>
    <property type="match status" value="1"/>
</dbReference>
<protein>
    <submittedName>
        <fullName evidence="4">TetR/AcrR family transcriptional regulator</fullName>
    </submittedName>
</protein>
<evidence type="ECO:0000256" key="2">
    <source>
        <dbReference type="PROSITE-ProRule" id="PRU00335"/>
    </source>
</evidence>
<gene>
    <name evidence="4" type="ORF">E0W69_013430</name>
</gene>
<dbReference type="PANTHER" id="PTHR43479">
    <property type="entry name" value="ACREF/ENVCD OPERON REPRESSOR-RELATED"/>
    <property type="match status" value="1"/>
</dbReference>
<dbReference type="PANTHER" id="PTHR43479:SF11">
    <property type="entry name" value="ACREF_ENVCD OPERON REPRESSOR-RELATED"/>
    <property type="match status" value="1"/>
</dbReference>
<reference evidence="4 5" key="1">
    <citation type="submission" date="2019-09" db="EMBL/GenBank/DDBJ databases">
        <title>Complete genome sequence of Arachidicoccus sp. B3-10 isolated from apple orchard soil.</title>
        <authorList>
            <person name="Kim H.S."/>
            <person name="Han K.-I."/>
            <person name="Suh M.K."/>
            <person name="Lee K.C."/>
            <person name="Eom M.K."/>
            <person name="Kim J.-S."/>
            <person name="Kang S.W."/>
            <person name="Sin Y."/>
            <person name="Lee J.-S."/>
        </authorList>
    </citation>
    <scope>NUCLEOTIDE SEQUENCE [LARGE SCALE GENOMIC DNA]</scope>
    <source>
        <strain evidence="4 5">B3-10</strain>
    </source>
</reference>
<dbReference type="InterPro" id="IPR023772">
    <property type="entry name" value="DNA-bd_HTH_TetR-type_CS"/>
</dbReference>
<name>A0A5P2G6R0_9BACT</name>
<dbReference type="Pfam" id="PF00440">
    <property type="entry name" value="TetR_N"/>
    <property type="match status" value="1"/>
</dbReference>
<dbReference type="SUPFAM" id="SSF46689">
    <property type="entry name" value="Homeodomain-like"/>
    <property type="match status" value="1"/>
</dbReference>
<dbReference type="InterPro" id="IPR009057">
    <property type="entry name" value="Homeodomain-like_sf"/>
</dbReference>
<dbReference type="InterPro" id="IPR036271">
    <property type="entry name" value="Tet_transcr_reg_TetR-rel_C_sf"/>
</dbReference>